<organism evidence="3 4">
    <name type="scientific">Protopolystoma xenopodis</name>
    <dbReference type="NCBI Taxonomy" id="117903"/>
    <lineage>
        <taxon>Eukaryota</taxon>
        <taxon>Metazoa</taxon>
        <taxon>Spiralia</taxon>
        <taxon>Lophotrochozoa</taxon>
        <taxon>Platyhelminthes</taxon>
        <taxon>Monogenea</taxon>
        <taxon>Polyopisthocotylea</taxon>
        <taxon>Polystomatidea</taxon>
        <taxon>Polystomatidae</taxon>
        <taxon>Protopolystoma</taxon>
    </lineage>
</organism>
<comment type="caution">
    <text evidence="3">The sequence shown here is derived from an EMBL/GenBank/DDBJ whole genome shotgun (WGS) entry which is preliminary data.</text>
</comment>
<feature type="transmembrane region" description="Helical" evidence="1">
    <location>
        <begin position="60"/>
        <end position="80"/>
    </location>
</feature>
<sequence>MLASATLFHFLLFQSYGLSARMSRIKEWRPQWVWLLLHSRADRSCFPPEDSSDSSAATDATLLLACLLWLFVHISMIQGINRLPFEGVRKEFLPSVQIGQVLGFFAFLWIISC</sequence>
<proteinExistence type="predicted"/>
<keyword evidence="1" id="KW-0812">Transmembrane</keyword>
<accession>A0A448XNA7</accession>
<feature type="chain" id="PRO_5019493867" evidence="2">
    <location>
        <begin position="20"/>
        <end position="113"/>
    </location>
</feature>
<reference evidence="3" key="1">
    <citation type="submission" date="2018-11" db="EMBL/GenBank/DDBJ databases">
        <authorList>
            <consortium name="Pathogen Informatics"/>
        </authorList>
    </citation>
    <scope>NUCLEOTIDE SEQUENCE</scope>
</reference>
<dbReference type="AlphaFoldDB" id="A0A448XNA7"/>
<dbReference type="EMBL" id="CAAALY010266814">
    <property type="protein sequence ID" value="VEL40866.1"/>
    <property type="molecule type" value="Genomic_DNA"/>
</dbReference>
<name>A0A448XNA7_9PLAT</name>
<evidence type="ECO:0000256" key="1">
    <source>
        <dbReference type="SAM" id="Phobius"/>
    </source>
</evidence>
<keyword evidence="2" id="KW-0732">Signal</keyword>
<protein>
    <submittedName>
        <fullName evidence="3">Uncharacterized protein</fullName>
    </submittedName>
</protein>
<dbReference type="Proteomes" id="UP000784294">
    <property type="component" value="Unassembled WGS sequence"/>
</dbReference>
<keyword evidence="4" id="KW-1185">Reference proteome</keyword>
<evidence type="ECO:0000313" key="3">
    <source>
        <dbReference type="EMBL" id="VEL40866.1"/>
    </source>
</evidence>
<feature type="transmembrane region" description="Helical" evidence="1">
    <location>
        <begin position="92"/>
        <end position="111"/>
    </location>
</feature>
<feature type="signal peptide" evidence="2">
    <location>
        <begin position="1"/>
        <end position="19"/>
    </location>
</feature>
<keyword evidence="1" id="KW-0472">Membrane</keyword>
<gene>
    <name evidence="3" type="ORF">PXEA_LOCUS34306</name>
</gene>
<evidence type="ECO:0000256" key="2">
    <source>
        <dbReference type="SAM" id="SignalP"/>
    </source>
</evidence>
<evidence type="ECO:0000313" key="4">
    <source>
        <dbReference type="Proteomes" id="UP000784294"/>
    </source>
</evidence>
<keyword evidence="1" id="KW-1133">Transmembrane helix</keyword>